<keyword evidence="3" id="KW-1185">Reference proteome</keyword>
<sequence>MRRPRPPRPGRHPPGYARKDLRAPVITPFRRPPRTDEAEFAKEAQGDRFGAAPGAQLVPDLRGKDMIFFLTAYGSAPRPTGG</sequence>
<accession>A0ABP7PZ16</accession>
<protein>
    <submittedName>
        <fullName evidence="2">Uncharacterized protein</fullName>
    </submittedName>
</protein>
<organism evidence="2 3">
    <name type="scientific">Streptomyces marokkonensis</name>
    <dbReference type="NCBI Taxonomy" id="324855"/>
    <lineage>
        <taxon>Bacteria</taxon>
        <taxon>Bacillati</taxon>
        <taxon>Actinomycetota</taxon>
        <taxon>Actinomycetes</taxon>
        <taxon>Kitasatosporales</taxon>
        <taxon>Streptomycetaceae</taxon>
        <taxon>Streptomyces</taxon>
    </lineage>
</organism>
<evidence type="ECO:0000313" key="3">
    <source>
        <dbReference type="Proteomes" id="UP001500034"/>
    </source>
</evidence>
<name>A0ABP7PZ16_9ACTN</name>
<feature type="compositionally biased region" description="Basic residues" evidence="1">
    <location>
        <begin position="1"/>
        <end position="11"/>
    </location>
</feature>
<dbReference type="Proteomes" id="UP001500034">
    <property type="component" value="Unassembled WGS sequence"/>
</dbReference>
<reference evidence="3" key="1">
    <citation type="journal article" date="2019" name="Int. J. Syst. Evol. Microbiol.">
        <title>The Global Catalogue of Microorganisms (GCM) 10K type strain sequencing project: providing services to taxonomists for standard genome sequencing and annotation.</title>
        <authorList>
            <consortium name="The Broad Institute Genomics Platform"/>
            <consortium name="The Broad Institute Genome Sequencing Center for Infectious Disease"/>
            <person name="Wu L."/>
            <person name="Ma J."/>
        </authorList>
    </citation>
    <scope>NUCLEOTIDE SEQUENCE [LARGE SCALE GENOMIC DNA]</scope>
    <source>
        <strain evidence="3">JCM 17027</strain>
    </source>
</reference>
<feature type="region of interest" description="Disordered" evidence="1">
    <location>
        <begin position="1"/>
        <end position="22"/>
    </location>
</feature>
<dbReference type="EMBL" id="BAABCQ010000039">
    <property type="protein sequence ID" value="GAA3973821.1"/>
    <property type="molecule type" value="Genomic_DNA"/>
</dbReference>
<gene>
    <name evidence="2" type="ORF">GCM10022384_25420</name>
</gene>
<evidence type="ECO:0000313" key="2">
    <source>
        <dbReference type="EMBL" id="GAA3973821.1"/>
    </source>
</evidence>
<comment type="caution">
    <text evidence="2">The sequence shown here is derived from an EMBL/GenBank/DDBJ whole genome shotgun (WGS) entry which is preliminary data.</text>
</comment>
<proteinExistence type="predicted"/>
<evidence type="ECO:0000256" key="1">
    <source>
        <dbReference type="SAM" id="MobiDB-lite"/>
    </source>
</evidence>